<comment type="cofactor">
    <cofactor evidence="4">
        <name>Mg(2+)</name>
        <dbReference type="ChEBI" id="CHEBI:18420"/>
    </cofactor>
    <cofactor evidence="4">
        <name>Mn(2+)</name>
        <dbReference type="ChEBI" id="CHEBI:29035"/>
    </cofactor>
    <text evidence="4">Probably binds two magnesium or manganese ions per subunit.</text>
</comment>
<dbReference type="InterPro" id="IPR036691">
    <property type="entry name" value="Endo/exonu/phosph_ase_sf"/>
</dbReference>
<dbReference type="AlphaFoldDB" id="A0AAF0U6M8"/>
<evidence type="ECO:0000256" key="5">
    <source>
        <dbReference type="SAM" id="MobiDB-lite"/>
    </source>
</evidence>
<sequence>MIWISQVLREASKTKGSVVKRWRKSEDRADFFCARNYNKFGRYISLINVRGRRRSVIIIPELMFNSGWGAIADKVGRFIAVRKVEENRNLHRLVDNNIPYADTLRSSKWASNKEAEEKTDPTQSGPGLWDFLSISGRKKYSRSLETPLGAGSRRRRRRNSVTTSNGQESESEVMGLKYLRRQPLLVPESPSPCKFGQSRQQESVLKKTKVKIISLRVFTCRVMEKTLQVAVLNHVLLLQTREFSENSNLNLGLPPAGKGKGPMLSTLKSPNSIPKEPNQKIVVSCEEHVSTTEGLNELKELASKLLKAFEGWIPMAETRSTPNLPEEVNEGEKMNLCPEDVVDGRKEGCNEIQTERAEEGTGAHNMQRSEGDLQIQQIHDAEPVNIQTPFTQEEAESNTSNWVNSHILELSNTYGVAFEVTWNVRGLNKPSSRVLVKSLLQKWKADVYCLQETKLSKNVEDIAKQLWACRWMRCGFMEAEGSKGGILFMWDSRIWTGNQIEIGYHSITYECISTQTSFTWYLTGVYAPHTTEEKLLCWEEISAIRELCGDTGWLVVISTPTEPWEKEEGVIELQM</sequence>
<keyword evidence="1 4" id="KW-0479">Metal-binding</keyword>
<dbReference type="Proteomes" id="UP001234989">
    <property type="component" value="Chromosome 7"/>
</dbReference>
<name>A0AAF0U6M8_SOLVR</name>
<dbReference type="GO" id="GO:0005634">
    <property type="term" value="C:nucleus"/>
    <property type="evidence" value="ECO:0007669"/>
    <property type="project" value="TreeGrafter"/>
</dbReference>
<evidence type="ECO:0000313" key="6">
    <source>
        <dbReference type="EMBL" id="WMV40119.1"/>
    </source>
</evidence>
<accession>A0AAF0U6M8</accession>
<gene>
    <name evidence="6" type="ORF">MTR67_033504</name>
</gene>
<feature type="binding site" evidence="4">
    <location>
        <position position="423"/>
    </location>
    <ligand>
        <name>Mg(2+)</name>
        <dbReference type="ChEBI" id="CHEBI:18420"/>
        <label>1</label>
    </ligand>
</feature>
<feature type="region of interest" description="Disordered" evidence="5">
    <location>
        <begin position="109"/>
        <end position="128"/>
    </location>
</feature>
<keyword evidence="2" id="KW-0378">Hydrolase</keyword>
<reference evidence="6" key="1">
    <citation type="submission" date="2023-08" db="EMBL/GenBank/DDBJ databases">
        <title>A de novo genome assembly of Solanum verrucosum Schlechtendal, a Mexican diploid species geographically isolated from the other diploid A-genome species in potato relatives.</title>
        <authorList>
            <person name="Hosaka K."/>
        </authorList>
    </citation>
    <scope>NUCLEOTIDE SEQUENCE</scope>
    <source>
        <tissue evidence="6">Young leaves</tissue>
    </source>
</reference>
<dbReference type="GO" id="GO:0046872">
    <property type="term" value="F:metal ion binding"/>
    <property type="evidence" value="ECO:0007669"/>
    <property type="project" value="UniProtKB-KW"/>
</dbReference>
<organism evidence="6 7">
    <name type="scientific">Solanum verrucosum</name>
    <dbReference type="NCBI Taxonomy" id="315347"/>
    <lineage>
        <taxon>Eukaryota</taxon>
        <taxon>Viridiplantae</taxon>
        <taxon>Streptophyta</taxon>
        <taxon>Embryophyta</taxon>
        <taxon>Tracheophyta</taxon>
        <taxon>Spermatophyta</taxon>
        <taxon>Magnoliopsida</taxon>
        <taxon>eudicotyledons</taxon>
        <taxon>Gunneridae</taxon>
        <taxon>Pentapetalae</taxon>
        <taxon>asterids</taxon>
        <taxon>lamiids</taxon>
        <taxon>Solanales</taxon>
        <taxon>Solanaceae</taxon>
        <taxon>Solanoideae</taxon>
        <taxon>Solaneae</taxon>
        <taxon>Solanum</taxon>
    </lineage>
</organism>
<dbReference type="PANTHER" id="PTHR22748:SF19">
    <property type="entry name" value="ENDONUCLEASE_EXONUCLEASE_PHOSPHATASE DOMAIN-CONTAINING PROTEIN"/>
    <property type="match status" value="1"/>
</dbReference>
<dbReference type="GO" id="GO:0008081">
    <property type="term" value="F:phosphoric diester hydrolase activity"/>
    <property type="evidence" value="ECO:0007669"/>
    <property type="project" value="TreeGrafter"/>
</dbReference>
<dbReference type="Gene3D" id="3.60.10.10">
    <property type="entry name" value="Endonuclease/exonuclease/phosphatase"/>
    <property type="match status" value="1"/>
</dbReference>
<evidence type="ECO:0000313" key="7">
    <source>
        <dbReference type="Proteomes" id="UP001234989"/>
    </source>
</evidence>
<dbReference type="GO" id="GO:0003906">
    <property type="term" value="F:DNA-(apurinic or apyrimidinic site) endonuclease activity"/>
    <property type="evidence" value="ECO:0007669"/>
    <property type="project" value="TreeGrafter"/>
</dbReference>
<evidence type="ECO:0000256" key="2">
    <source>
        <dbReference type="ARBA" id="ARBA00022801"/>
    </source>
</evidence>
<dbReference type="GO" id="GO:0008311">
    <property type="term" value="F:double-stranded DNA 3'-5' DNA exonuclease activity"/>
    <property type="evidence" value="ECO:0007669"/>
    <property type="project" value="TreeGrafter"/>
</dbReference>
<evidence type="ECO:0000256" key="3">
    <source>
        <dbReference type="ARBA" id="ARBA00022842"/>
    </source>
</evidence>
<evidence type="ECO:0000256" key="1">
    <source>
        <dbReference type="ARBA" id="ARBA00022723"/>
    </source>
</evidence>
<feature type="compositionally biased region" description="Basic and acidic residues" evidence="5">
    <location>
        <begin position="111"/>
        <end position="120"/>
    </location>
</feature>
<dbReference type="GO" id="GO:0006284">
    <property type="term" value="P:base-excision repair"/>
    <property type="evidence" value="ECO:0007669"/>
    <property type="project" value="TreeGrafter"/>
</dbReference>
<feature type="binding site" evidence="4">
    <location>
        <position position="452"/>
    </location>
    <ligand>
        <name>Mg(2+)</name>
        <dbReference type="ChEBI" id="CHEBI:18420"/>
        <label>1</label>
    </ligand>
</feature>
<keyword evidence="4" id="KW-0464">Manganese</keyword>
<dbReference type="EMBL" id="CP133618">
    <property type="protein sequence ID" value="WMV40119.1"/>
    <property type="molecule type" value="Genomic_DNA"/>
</dbReference>
<keyword evidence="3 4" id="KW-0460">Magnesium</keyword>
<dbReference type="InterPro" id="IPR004808">
    <property type="entry name" value="AP_endonuc_1"/>
</dbReference>
<proteinExistence type="predicted"/>
<evidence type="ECO:0000256" key="4">
    <source>
        <dbReference type="PIRSR" id="PIRSR604808-2"/>
    </source>
</evidence>
<evidence type="ECO:0008006" key="8">
    <source>
        <dbReference type="Google" id="ProtNLM"/>
    </source>
</evidence>
<dbReference type="SUPFAM" id="SSF56219">
    <property type="entry name" value="DNase I-like"/>
    <property type="match status" value="1"/>
</dbReference>
<protein>
    <recommendedName>
        <fullName evidence="8">Endonuclease/exonuclease/phosphatase domain-containing protein</fullName>
    </recommendedName>
</protein>
<dbReference type="PANTHER" id="PTHR22748">
    <property type="entry name" value="AP ENDONUCLEASE"/>
    <property type="match status" value="1"/>
</dbReference>
<feature type="region of interest" description="Disordered" evidence="5">
    <location>
        <begin position="142"/>
        <end position="173"/>
    </location>
</feature>
<keyword evidence="7" id="KW-1185">Reference proteome</keyword>